<comment type="caution">
    <text evidence="1">The sequence shown here is derived from an EMBL/GenBank/DDBJ whole genome shotgun (WGS) entry which is preliminary data.</text>
</comment>
<dbReference type="InterPro" id="IPR015943">
    <property type="entry name" value="WD40/YVTN_repeat-like_dom_sf"/>
</dbReference>
<sequence>MEGPYWVLVSTGSGLSVSSMLVAVRGTKTATSSTGEKKHVLCSILAKPFQHSPLQIHMCQTLHIFDLYIVAFLLQCNHSLFSHFENHEKCRLQDAMSPCNLSLCNPLLIHFLDDLEFSIVTFSPCGKYLAGCTIGGDICVWDIKQESCVMHEIIKNKNQVCALAWNPSGSGELGYCDFTGQLGTIEGCIPVELDSNLDGSLKVHISLQ</sequence>
<evidence type="ECO:0000313" key="1">
    <source>
        <dbReference type="EMBL" id="CAG2057395.1"/>
    </source>
</evidence>
<accession>A0ABN7NW62</accession>
<dbReference type="EMBL" id="CAJPIN010005346">
    <property type="protein sequence ID" value="CAG2057395.1"/>
    <property type="molecule type" value="Genomic_DNA"/>
</dbReference>
<feature type="non-terminal residue" evidence="1">
    <location>
        <position position="208"/>
    </location>
</feature>
<proteinExistence type="predicted"/>
<dbReference type="SUPFAM" id="SSF50978">
    <property type="entry name" value="WD40 repeat-like"/>
    <property type="match status" value="1"/>
</dbReference>
<reference evidence="1" key="1">
    <citation type="submission" date="2021-03" db="EMBL/GenBank/DDBJ databases">
        <authorList>
            <person name="Tran Van P."/>
        </authorList>
    </citation>
    <scope>NUCLEOTIDE SEQUENCE</scope>
</reference>
<dbReference type="Proteomes" id="UP001153148">
    <property type="component" value="Unassembled WGS sequence"/>
</dbReference>
<organism evidence="1 2">
    <name type="scientific">Timema podura</name>
    <name type="common">Walking stick</name>
    <dbReference type="NCBI Taxonomy" id="61482"/>
    <lineage>
        <taxon>Eukaryota</taxon>
        <taxon>Metazoa</taxon>
        <taxon>Ecdysozoa</taxon>
        <taxon>Arthropoda</taxon>
        <taxon>Hexapoda</taxon>
        <taxon>Insecta</taxon>
        <taxon>Pterygota</taxon>
        <taxon>Neoptera</taxon>
        <taxon>Polyneoptera</taxon>
        <taxon>Phasmatodea</taxon>
        <taxon>Timematodea</taxon>
        <taxon>Timematoidea</taxon>
        <taxon>Timematidae</taxon>
        <taxon>Timema</taxon>
    </lineage>
</organism>
<dbReference type="Gene3D" id="2.130.10.10">
    <property type="entry name" value="YVTN repeat-like/Quinoprotein amine dehydrogenase"/>
    <property type="match status" value="1"/>
</dbReference>
<dbReference type="InterPro" id="IPR036322">
    <property type="entry name" value="WD40_repeat_dom_sf"/>
</dbReference>
<gene>
    <name evidence="1" type="ORF">TPAB3V08_LOCUS4374</name>
</gene>
<protein>
    <submittedName>
        <fullName evidence="1">Uncharacterized protein</fullName>
    </submittedName>
</protein>
<name>A0ABN7NW62_TIMPD</name>
<dbReference type="PANTHER" id="PTHR19932">
    <property type="entry name" value="WD REPEAT AND HMG-BOX DNA BINDING PROTEIN"/>
    <property type="match status" value="1"/>
</dbReference>
<keyword evidence="2" id="KW-1185">Reference proteome</keyword>
<dbReference type="PANTHER" id="PTHR19932:SF10">
    <property type="entry name" value="WD REPEAT AND HMG-BOX DNA-BINDING PROTEIN 1"/>
    <property type="match status" value="1"/>
</dbReference>
<evidence type="ECO:0000313" key="2">
    <source>
        <dbReference type="Proteomes" id="UP001153148"/>
    </source>
</evidence>